<dbReference type="Pfam" id="PF00008">
    <property type="entry name" value="EGF"/>
    <property type="match status" value="2"/>
</dbReference>
<evidence type="ECO:0000256" key="12">
    <source>
        <dbReference type="ARBA" id="ARBA00038868"/>
    </source>
</evidence>
<dbReference type="SMART" id="SM00130">
    <property type="entry name" value="KR"/>
    <property type="match status" value="1"/>
</dbReference>
<evidence type="ECO:0000313" key="20">
    <source>
        <dbReference type="Proteomes" id="UP000472264"/>
    </source>
</evidence>
<protein>
    <recommendedName>
        <fullName evidence="12">trypsin</fullName>
        <ecNumber evidence="12">3.4.21.4</ecNumber>
    </recommendedName>
</protein>
<dbReference type="Pfam" id="PF00089">
    <property type="entry name" value="Trypsin"/>
    <property type="match status" value="1"/>
</dbReference>
<dbReference type="AlphaFoldDB" id="A0A665V0F2"/>
<evidence type="ECO:0000256" key="10">
    <source>
        <dbReference type="ARBA" id="ARBA00023157"/>
    </source>
</evidence>
<dbReference type="InterPro" id="IPR001254">
    <property type="entry name" value="Trypsin_dom"/>
</dbReference>
<keyword evidence="2" id="KW-0964">Secreted</keyword>
<dbReference type="Gene3D" id="2.40.20.10">
    <property type="entry name" value="Plasminogen Kringle 4"/>
    <property type="match status" value="1"/>
</dbReference>
<feature type="disulfide bond" evidence="13">
    <location>
        <begin position="139"/>
        <end position="148"/>
    </location>
</feature>
<dbReference type="CDD" id="cd00190">
    <property type="entry name" value="Tryp_SPc"/>
    <property type="match status" value="1"/>
</dbReference>
<dbReference type="FunFam" id="2.40.20.10:FF:000001">
    <property type="entry name" value="Urokinase-type plasminogen activator"/>
    <property type="match status" value="1"/>
</dbReference>
<feature type="disulfide bond" evidence="13">
    <location>
        <begin position="99"/>
        <end position="108"/>
    </location>
</feature>
<dbReference type="Gene3D" id="2.40.10.10">
    <property type="entry name" value="Trypsin-like serine proteases"/>
    <property type="match status" value="1"/>
</dbReference>
<dbReference type="PROSITE" id="PS50240">
    <property type="entry name" value="TRYPSIN_DOM"/>
    <property type="match status" value="1"/>
</dbReference>
<dbReference type="PROSITE" id="PS00135">
    <property type="entry name" value="TRYPSIN_SER"/>
    <property type="match status" value="1"/>
</dbReference>
<feature type="disulfide bond" evidence="13">
    <location>
        <begin position="115"/>
        <end position="125"/>
    </location>
</feature>
<keyword evidence="8 15" id="KW-0378">Hydrolase</keyword>
<evidence type="ECO:0000256" key="6">
    <source>
        <dbReference type="ARBA" id="ARBA00022729"/>
    </source>
</evidence>
<name>A0A665V0F2_ECHNA</name>
<dbReference type="PANTHER" id="PTHR24264:SF40">
    <property type="entry name" value="HYALURONAN-BINDING PROTEIN 2"/>
    <property type="match status" value="1"/>
</dbReference>
<comment type="catalytic activity">
    <reaction evidence="11">
        <text>Preferential cleavage: Arg-|-Xaa, Lys-|-Xaa.</text>
        <dbReference type="EC" id="3.4.21.4"/>
    </reaction>
</comment>
<evidence type="ECO:0000259" key="17">
    <source>
        <dbReference type="PROSITE" id="PS50070"/>
    </source>
</evidence>
<keyword evidence="10 13" id="KW-1015">Disulfide bond</keyword>
<keyword evidence="5 15" id="KW-0645">Protease</keyword>
<dbReference type="InterPro" id="IPR018114">
    <property type="entry name" value="TRYPSIN_HIS"/>
</dbReference>
<sequence>NCLRTILICKFLHVFTEMSLNFTDQTFSGNADPSSSLILSFQDDYACKTFLHMIYVATHLHKVTLSDMFLPFPGVCDPNPCFNGASCQVKSDTEFECLCPLPYHGKRCQKVKNLCENVKCGNGDCVLDLKKPPYYTCKCKPPFQGPDCKSLPSSPCEPNPCQNGGSCVSGNRRFRCLCTTGYTGRFCGTAPTDCYVGNGETYRGDVSTTVEGVECLDWNSQFIMLHGDDPFSLFADFDGLESNNHCRNPDGDVKPWCYIKKKNQLKWGYCNVRKCIEGDCCLTQSTSTCTLYKIPATPPTTVNPQPGPTQFSQCGKSLPPRNSRIFGGTKSLPGSHPWQVSLQDRPQGSSSEFHHACGGILLTSCWVLTAAHCVESNKEFQVVLGGVNIDKEEEMDQIIPVIQTIVHENYRETPSALYNDIALLKLKVTDSPYCAKETPFVKTVCLPNQAFPAGKQCVISGWGATERQFYSSHLLKARVLLISEERCETPQVYGKLLDNSMLCAGTLNGGIDSCQGDSGGPLVCEENGTHYIAGVVSWGDGCGQKNKPGVYANVLTFINWIKSRIN</sequence>
<evidence type="ECO:0000313" key="19">
    <source>
        <dbReference type="Ensembl" id="ENSENLP00000025120.1"/>
    </source>
</evidence>
<accession>A0A665V0F2</accession>
<dbReference type="InterPro" id="IPR009003">
    <property type="entry name" value="Peptidase_S1_PA"/>
</dbReference>
<dbReference type="Proteomes" id="UP000472264">
    <property type="component" value="Chromosome 19"/>
</dbReference>
<organism evidence="19 20">
    <name type="scientific">Echeneis naucrates</name>
    <name type="common">Live sharksucker</name>
    <dbReference type="NCBI Taxonomy" id="173247"/>
    <lineage>
        <taxon>Eukaryota</taxon>
        <taxon>Metazoa</taxon>
        <taxon>Chordata</taxon>
        <taxon>Craniata</taxon>
        <taxon>Vertebrata</taxon>
        <taxon>Euteleostomi</taxon>
        <taxon>Actinopterygii</taxon>
        <taxon>Neopterygii</taxon>
        <taxon>Teleostei</taxon>
        <taxon>Neoteleostei</taxon>
        <taxon>Acanthomorphata</taxon>
        <taxon>Carangaria</taxon>
        <taxon>Carangiformes</taxon>
        <taxon>Echeneidae</taxon>
        <taxon>Echeneis</taxon>
    </lineage>
</organism>
<evidence type="ECO:0000256" key="8">
    <source>
        <dbReference type="ARBA" id="ARBA00022801"/>
    </source>
</evidence>
<dbReference type="Ensembl" id="ENSENLT00000025920.1">
    <property type="protein sequence ID" value="ENSENLP00000025120.1"/>
    <property type="gene ID" value="ENSENLG00000011105.1"/>
</dbReference>
<dbReference type="InterPro" id="IPR000001">
    <property type="entry name" value="Kringle"/>
</dbReference>
<evidence type="ECO:0000256" key="2">
    <source>
        <dbReference type="ARBA" id="ARBA00022525"/>
    </source>
</evidence>
<dbReference type="PROSITE" id="PS50026">
    <property type="entry name" value="EGF_3"/>
    <property type="match status" value="3"/>
</dbReference>
<dbReference type="GO" id="GO:0006508">
    <property type="term" value="P:proteolysis"/>
    <property type="evidence" value="ECO:0007669"/>
    <property type="project" value="UniProtKB-KW"/>
</dbReference>
<dbReference type="PROSITE" id="PS00022">
    <property type="entry name" value="EGF_1"/>
    <property type="match status" value="3"/>
</dbReference>
<dbReference type="PRINTS" id="PR00722">
    <property type="entry name" value="CHYMOTRYPSIN"/>
</dbReference>
<comment type="subcellular location">
    <subcellularLocation>
        <location evidence="1">Secreted</location>
        <location evidence="1">Extracellular space</location>
    </subcellularLocation>
</comment>
<proteinExistence type="predicted"/>
<dbReference type="InterPro" id="IPR033116">
    <property type="entry name" value="TRYPSIN_SER"/>
</dbReference>
<dbReference type="FunCoup" id="A0A665V0F2">
    <property type="interactions" value="433"/>
</dbReference>
<dbReference type="PRINTS" id="PR00018">
    <property type="entry name" value="KRINGLE"/>
</dbReference>
<keyword evidence="9 15" id="KW-0720">Serine protease</keyword>
<feature type="domain" description="EGF-like" evidence="16">
    <location>
        <begin position="72"/>
        <end position="109"/>
    </location>
</feature>
<dbReference type="Gene3D" id="2.10.25.10">
    <property type="entry name" value="Laminin"/>
    <property type="match status" value="2"/>
</dbReference>
<keyword evidence="4 14" id="KW-0420">Kringle</keyword>
<reference evidence="19" key="3">
    <citation type="submission" date="2025-09" db="UniProtKB">
        <authorList>
            <consortium name="Ensembl"/>
        </authorList>
    </citation>
    <scope>IDENTIFICATION</scope>
</reference>
<dbReference type="SUPFAM" id="SSF50494">
    <property type="entry name" value="Trypsin-like serine proteases"/>
    <property type="match status" value="1"/>
</dbReference>
<feature type="disulfide bond" evidence="13">
    <location>
        <begin position="120"/>
        <end position="137"/>
    </location>
</feature>
<dbReference type="PROSITE" id="PS00134">
    <property type="entry name" value="TRYPSIN_HIS"/>
    <property type="match status" value="1"/>
</dbReference>
<dbReference type="InParanoid" id="A0A665V0F2"/>
<comment type="caution">
    <text evidence="13">Lacks conserved residue(s) required for the propagation of feature annotation.</text>
</comment>
<evidence type="ECO:0000256" key="1">
    <source>
        <dbReference type="ARBA" id="ARBA00004239"/>
    </source>
</evidence>
<dbReference type="PANTHER" id="PTHR24264">
    <property type="entry name" value="TRYPSIN-RELATED"/>
    <property type="match status" value="1"/>
</dbReference>
<dbReference type="InterPro" id="IPR013806">
    <property type="entry name" value="Kringle-like"/>
</dbReference>
<dbReference type="FunFam" id="2.10.25.10:FF:000066">
    <property type="entry name" value="FAT atypical cadherin 4"/>
    <property type="match status" value="1"/>
</dbReference>
<dbReference type="InterPro" id="IPR038178">
    <property type="entry name" value="Kringle_sf"/>
</dbReference>
<dbReference type="SMART" id="SM00181">
    <property type="entry name" value="EGF"/>
    <property type="match status" value="3"/>
</dbReference>
<evidence type="ECO:0000256" key="4">
    <source>
        <dbReference type="ARBA" id="ARBA00022572"/>
    </source>
</evidence>
<keyword evidence="3 13" id="KW-0245">EGF-like domain</keyword>
<dbReference type="GO" id="GO:0004252">
    <property type="term" value="F:serine-type endopeptidase activity"/>
    <property type="evidence" value="ECO:0007669"/>
    <property type="project" value="UniProtKB-EC"/>
</dbReference>
<dbReference type="PROSITE" id="PS01186">
    <property type="entry name" value="EGF_2"/>
    <property type="match status" value="3"/>
</dbReference>
<dbReference type="SUPFAM" id="SSF57196">
    <property type="entry name" value="EGF/Laminin"/>
    <property type="match status" value="1"/>
</dbReference>
<evidence type="ECO:0000256" key="13">
    <source>
        <dbReference type="PROSITE-ProRule" id="PRU00076"/>
    </source>
</evidence>
<dbReference type="SMART" id="SM00020">
    <property type="entry name" value="Tryp_SPc"/>
    <property type="match status" value="1"/>
</dbReference>
<feature type="domain" description="Peptidase S1" evidence="18">
    <location>
        <begin position="325"/>
        <end position="566"/>
    </location>
</feature>
<gene>
    <name evidence="19" type="primary">habp2</name>
</gene>
<evidence type="ECO:0000256" key="7">
    <source>
        <dbReference type="ARBA" id="ARBA00022737"/>
    </source>
</evidence>
<dbReference type="SUPFAM" id="SSF57440">
    <property type="entry name" value="Kringle-like"/>
    <property type="match status" value="1"/>
</dbReference>
<dbReference type="EC" id="3.4.21.4" evidence="12"/>
<keyword evidence="7" id="KW-0677">Repeat</keyword>
<dbReference type="InterPro" id="IPR050127">
    <property type="entry name" value="Serine_Proteases_S1"/>
</dbReference>
<evidence type="ECO:0000256" key="3">
    <source>
        <dbReference type="ARBA" id="ARBA00022536"/>
    </source>
</evidence>
<dbReference type="InterPro" id="IPR000742">
    <property type="entry name" value="EGF"/>
</dbReference>
<evidence type="ECO:0000259" key="16">
    <source>
        <dbReference type="PROSITE" id="PS50026"/>
    </source>
</evidence>
<dbReference type="CDD" id="cd00054">
    <property type="entry name" value="EGF_CA"/>
    <property type="match status" value="2"/>
</dbReference>
<dbReference type="InterPro" id="IPR043504">
    <property type="entry name" value="Peptidase_S1_PA_chymotrypsin"/>
</dbReference>
<evidence type="ECO:0000256" key="11">
    <source>
        <dbReference type="ARBA" id="ARBA00036320"/>
    </source>
</evidence>
<evidence type="ECO:0000256" key="9">
    <source>
        <dbReference type="ARBA" id="ARBA00022825"/>
    </source>
</evidence>
<keyword evidence="6" id="KW-0732">Signal</keyword>
<evidence type="ECO:0000256" key="15">
    <source>
        <dbReference type="RuleBase" id="RU363034"/>
    </source>
</evidence>
<dbReference type="GO" id="GO:0005615">
    <property type="term" value="C:extracellular space"/>
    <property type="evidence" value="ECO:0007669"/>
    <property type="project" value="TreeGrafter"/>
</dbReference>
<evidence type="ECO:0000259" key="18">
    <source>
        <dbReference type="PROSITE" id="PS50240"/>
    </source>
</evidence>
<evidence type="ECO:0000256" key="5">
    <source>
        <dbReference type="ARBA" id="ARBA00022670"/>
    </source>
</evidence>
<dbReference type="FunFam" id="2.40.10.10:FF:000053">
    <property type="entry name" value="Neurotrypsin"/>
    <property type="match status" value="1"/>
</dbReference>
<feature type="domain" description="EGF-like" evidence="16">
    <location>
        <begin position="111"/>
        <end position="149"/>
    </location>
</feature>
<keyword evidence="20" id="KW-1185">Reference proteome</keyword>
<dbReference type="PROSITE" id="PS50070">
    <property type="entry name" value="KRINGLE_2"/>
    <property type="match status" value="1"/>
</dbReference>
<reference evidence="19" key="2">
    <citation type="submission" date="2025-08" db="UniProtKB">
        <authorList>
            <consortium name="Ensembl"/>
        </authorList>
    </citation>
    <scope>IDENTIFICATION</scope>
</reference>
<dbReference type="OMA" id="QCGISQP"/>
<reference evidence="19" key="1">
    <citation type="submission" date="2021-04" db="EMBL/GenBank/DDBJ databases">
        <authorList>
            <consortium name="Wellcome Sanger Institute Data Sharing"/>
        </authorList>
    </citation>
    <scope>NUCLEOTIDE SEQUENCE [LARGE SCALE GENOMIC DNA]</scope>
</reference>
<feature type="disulfide bond" evidence="13">
    <location>
        <begin position="178"/>
        <end position="187"/>
    </location>
</feature>
<dbReference type="FunFam" id="2.10.25.10:FF:000095">
    <property type="entry name" value="Notch, isoform B"/>
    <property type="match status" value="1"/>
</dbReference>
<feature type="domain" description="Kringle" evidence="17">
    <location>
        <begin position="193"/>
        <end position="275"/>
    </location>
</feature>
<feature type="domain" description="EGF-like" evidence="16">
    <location>
        <begin position="152"/>
        <end position="188"/>
    </location>
</feature>
<dbReference type="InterPro" id="IPR001314">
    <property type="entry name" value="Peptidase_S1A"/>
</dbReference>
<dbReference type="CDD" id="cd00108">
    <property type="entry name" value="KR"/>
    <property type="match status" value="1"/>
</dbReference>
<dbReference type="Pfam" id="PF00051">
    <property type="entry name" value="Kringle"/>
    <property type="match status" value="1"/>
</dbReference>
<evidence type="ECO:0000256" key="14">
    <source>
        <dbReference type="PROSITE-ProRule" id="PRU00121"/>
    </source>
</evidence>